<feature type="compositionally biased region" description="Gly residues" evidence="1">
    <location>
        <begin position="619"/>
        <end position="648"/>
    </location>
</feature>
<proteinExistence type="predicted"/>
<sequence length="824" mass="87771">MGLSTNHVLLIAIALLVLLPGKADAFGAGNIASISAIEGKNWRHGDIEDMLATVACLKGHKWKSMMIKRVYFGNWLRDYSQAVDVATLSKVQAETIRILVWVLSFMSFGYATGEFEVTSERLGVYRPEEHIDNPKDYADNADARKFDPRLRGPVTDAELAIDLDTGMKNYISNERGPWATSAGYVKFSFSRAIHYGRMYTHGPSNERHKEENLAEALRCLGQGLHCLEDFGAHSNYTELALRELGYHNVFPHTGVQTQVNVRGKHVFPLVTGTFGGVDFFHSVLGEATDHFTQTQVEQSEIDQMNAKLSNALGSNTKGGGGGDNSCSALIDVLGKVPGTNDLMKEARDLQAASDAQAAANSGYGHGHRSGGYDDYSGSRAGGSGGYQQDPPPTFDAPPGSVGGPPGPNIPGTNTDPATIVPKIYPILEFRDKVVRNISAIVSKIPGLEKLIETITERVTLFVFSLLAPFIMPIISSASASLKQGSSTVLESAAKHQFEVWTNPQSTDPTHSMLSKDHFSNILNQPAGQIAVVILQYVAPRVIYAWDHPDVPVDQVLSDCLTVFHHPAFRNNHSEVHRNMFAVVEKWAHNYRGNLNDILSSDSVRAGKNHLGSNDHSHGGGHGAAGVGSFVGGGHGAHGGHPGGGGGYGHQQSHSGSGGGLLGNLAGNLPGGLGSKIGGGLNFLSGSRELGDDPNRPVSSHSNTGGAPYQPGHSPQPSHDWGSFQPYQSSYAGAGYGDQAPEYNAPPPTDSWGQGQYSGGQGAEPAYSVPTSYQQGYENYGPPAGGYQQSPPEQQQGGYGGYGSYDQQPEAGSGRQWGQGGSSAW</sequence>
<evidence type="ECO:0000256" key="1">
    <source>
        <dbReference type="SAM" id="MobiDB-lite"/>
    </source>
</evidence>
<protein>
    <submittedName>
        <fullName evidence="3">Het-C-domain-containing protein</fullName>
    </submittedName>
</protein>
<feature type="compositionally biased region" description="Low complexity" evidence="1">
    <location>
        <begin position="803"/>
        <end position="813"/>
    </location>
</feature>
<evidence type="ECO:0000313" key="4">
    <source>
        <dbReference type="Proteomes" id="UP000799291"/>
    </source>
</evidence>
<feature type="signal peptide" evidence="2">
    <location>
        <begin position="1"/>
        <end position="25"/>
    </location>
</feature>
<feature type="region of interest" description="Disordered" evidence="1">
    <location>
        <begin position="608"/>
        <end position="661"/>
    </location>
</feature>
<dbReference type="InterPro" id="IPR010816">
    <property type="entry name" value="Het-C"/>
</dbReference>
<accession>A0A6G1J7U0</accession>
<feature type="chain" id="PRO_5026081100" evidence="2">
    <location>
        <begin position="26"/>
        <end position="824"/>
    </location>
</feature>
<feature type="compositionally biased region" description="Gly residues" evidence="1">
    <location>
        <begin position="814"/>
        <end position="824"/>
    </location>
</feature>
<keyword evidence="4" id="KW-1185">Reference proteome</keyword>
<organism evidence="3 4">
    <name type="scientific">Lentithecium fluviatile CBS 122367</name>
    <dbReference type="NCBI Taxonomy" id="1168545"/>
    <lineage>
        <taxon>Eukaryota</taxon>
        <taxon>Fungi</taxon>
        <taxon>Dikarya</taxon>
        <taxon>Ascomycota</taxon>
        <taxon>Pezizomycotina</taxon>
        <taxon>Dothideomycetes</taxon>
        <taxon>Pleosporomycetidae</taxon>
        <taxon>Pleosporales</taxon>
        <taxon>Massarineae</taxon>
        <taxon>Lentitheciaceae</taxon>
        <taxon>Lentithecium</taxon>
    </lineage>
</organism>
<name>A0A6G1J7U0_9PLEO</name>
<dbReference type="AlphaFoldDB" id="A0A6G1J7U0"/>
<evidence type="ECO:0000313" key="3">
    <source>
        <dbReference type="EMBL" id="KAF2686576.1"/>
    </source>
</evidence>
<gene>
    <name evidence="3" type="ORF">K458DRAFT_362730</name>
</gene>
<dbReference type="PANTHER" id="PTHR14905">
    <property type="entry name" value="NG37"/>
    <property type="match status" value="1"/>
</dbReference>
<dbReference type="Proteomes" id="UP000799291">
    <property type="component" value="Unassembled WGS sequence"/>
</dbReference>
<keyword evidence="2" id="KW-0732">Signal</keyword>
<feature type="region of interest" description="Disordered" evidence="1">
    <location>
        <begin position="684"/>
        <end position="824"/>
    </location>
</feature>
<evidence type="ECO:0000256" key="2">
    <source>
        <dbReference type="SAM" id="SignalP"/>
    </source>
</evidence>
<dbReference type="PANTHER" id="PTHR14905:SF7">
    <property type="entry name" value="VON WILLEBRAND FACTOR A DOMAIN-CONTAINING PROTEIN 7"/>
    <property type="match status" value="1"/>
</dbReference>
<feature type="region of interest" description="Disordered" evidence="1">
    <location>
        <begin position="359"/>
        <end position="416"/>
    </location>
</feature>
<reference evidence="3" key="1">
    <citation type="journal article" date="2020" name="Stud. Mycol.">
        <title>101 Dothideomycetes genomes: a test case for predicting lifestyles and emergence of pathogens.</title>
        <authorList>
            <person name="Haridas S."/>
            <person name="Albert R."/>
            <person name="Binder M."/>
            <person name="Bloem J."/>
            <person name="Labutti K."/>
            <person name="Salamov A."/>
            <person name="Andreopoulos B."/>
            <person name="Baker S."/>
            <person name="Barry K."/>
            <person name="Bills G."/>
            <person name="Bluhm B."/>
            <person name="Cannon C."/>
            <person name="Castanera R."/>
            <person name="Culley D."/>
            <person name="Daum C."/>
            <person name="Ezra D."/>
            <person name="Gonzalez J."/>
            <person name="Henrissat B."/>
            <person name="Kuo A."/>
            <person name="Liang C."/>
            <person name="Lipzen A."/>
            <person name="Lutzoni F."/>
            <person name="Magnuson J."/>
            <person name="Mondo S."/>
            <person name="Nolan M."/>
            <person name="Ohm R."/>
            <person name="Pangilinan J."/>
            <person name="Park H.-J."/>
            <person name="Ramirez L."/>
            <person name="Alfaro M."/>
            <person name="Sun H."/>
            <person name="Tritt A."/>
            <person name="Yoshinaga Y."/>
            <person name="Zwiers L.-H."/>
            <person name="Turgeon B."/>
            <person name="Goodwin S."/>
            <person name="Spatafora J."/>
            <person name="Crous P."/>
            <person name="Grigoriev I."/>
        </authorList>
    </citation>
    <scope>NUCLEOTIDE SEQUENCE</scope>
    <source>
        <strain evidence="3">CBS 122367</strain>
    </source>
</reference>
<dbReference type="InterPro" id="IPR052577">
    <property type="entry name" value="VWA7"/>
</dbReference>
<dbReference type="OrthoDB" id="2506204at2759"/>
<dbReference type="EMBL" id="MU005576">
    <property type="protein sequence ID" value="KAF2686576.1"/>
    <property type="molecule type" value="Genomic_DNA"/>
</dbReference>
<dbReference type="Pfam" id="PF07217">
    <property type="entry name" value="Het-C"/>
    <property type="match status" value="1"/>
</dbReference>
<feature type="compositionally biased region" description="Low complexity" evidence="1">
    <location>
        <begin position="784"/>
        <end position="795"/>
    </location>
</feature>